<dbReference type="GO" id="GO:0003714">
    <property type="term" value="F:transcription corepressor activity"/>
    <property type="evidence" value="ECO:0007669"/>
    <property type="project" value="InterPro"/>
</dbReference>
<dbReference type="GO" id="GO:0030968">
    <property type="term" value="P:endoplasmic reticulum unfolded protein response"/>
    <property type="evidence" value="ECO:0007669"/>
    <property type="project" value="TreeGrafter"/>
</dbReference>
<dbReference type="GO" id="GO:0008654">
    <property type="term" value="P:phospholipid biosynthetic process"/>
    <property type="evidence" value="ECO:0007669"/>
    <property type="project" value="TreeGrafter"/>
</dbReference>
<dbReference type="GO" id="GO:0005634">
    <property type="term" value="C:nucleus"/>
    <property type="evidence" value="ECO:0007669"/>
    <property type="project" value="TreeGrafter"/>
</dbReference>
<dbReference type="EMBL" id="VXIT01000004">
    <property type="protein sequence ID" value="KAA6413180.1"/>
    <property type="molecule type" value="Genomic_DNA"/>
</dbReference>
<dbReference type="PANTHER" id="PTHR38406">
    <property type="entry name" value="TRANSCRIPTIONAL REPRESSOR OPI1"/>
    <property type="match status" value="1"/>
</dbReference>
<dbReference type="OrthoDB" id="2441642at2759"/>
<feature type="region of interest" description="Disordered" evidence="1">
    <location>
        <begin position="472"/>
        <end position="500"/>
    </location>
</feature>
<name>A0A5M8PU94_9LECA</name>
<feature type="region of interest" description="Disordered" evidence="1">
    <location>
        <begin position="321"/>
        <end position="354"/>
    </location>
</feature>
<feature type="compositionally biased region" description="Polar residues" evidence="1">
    <location>
        <begin position="91"/>
        <end position="102"/>
    </location>
</feature>
<gene>
    <name evidence="2" type="ORF">FRX48_02924</name>
</gene>
<dbReference type="GO" id="GO:0005783">
    <property type="term" value="C:endoplasmic reticulum"/>
    <property type="evidence" value="ECO:0007669"/>
    <property type="project" value="TreeGrafter"/>
</dbReference>
<dbReference type="Proteomes" id="UP000324767">
    <property type="component" value="Unassembled WGS sequence"/>
</dbReference>
<sequence length="500" mass="54377">MQAQLQHPHDGATVPPYEAWPSVPKGPLGLNAEVANSSGMHVDGIATPDTVDGRATSVLSMDDIEAAQALEGLRTDFLNSPARQPAPLPTKTDTTPRSQNDTQEPEPLLRLLTSTHPMLSTAINGSLSAYSSSKTYSPRFRSGAEFVERHIGNPVASTVGTAGRISGVETGVRWWLQRTDSHGQEGESNKRRKVANGGDAHKGMDIEKGLQDIEPRPQLNSHQHRRSSEMSYADSLPAYDDHRSPNYEEQTTPIHPRRSQSPQSQTWQTRLIMSTSGLGVAMSDESLRSLRYCLSWLRWANAHLGEAIVSLKNVLEEWSRSQQQRNRPRESDTPMTDPPTSESCRDDETPTPRDQATISSHLAALKADILRTLKKVVDVVSTYAGGALPHNARVLVRRHLTSLPQRFRLASTSEAEASESSSGRKSKGDDETVKGAKGVLVLAMEGLDMMGQVAGVVDGTIGSAEEWIERLGRRGEAGGREARVRVGGGDGGREEGGGRR</sequence>
<feature type="compositionally biased region" description="Basic and acidic residues" evidence="1">
    <location>
        <begin position="179"/>
        <end position="189"/>
    </location>
</feature>
<proteinExistence type="predicted"/>
<feature type="compositionally biased region" description="Basic and acidic residues" evidence="1">
    <location>
        <begin position="199"/>
        <end position="215"/>
    </location>
</feature>
<evidence type="ECO:0008006" key="4">
    <source>
        <dbReference type="Google" id="ProtNLM"/>
    </source>
</evidence>
<evidence type="ECO:0000256" key="1">
    <source>
        <dbReference type="SAM" id="MobiDB-lite"/>
    </source>
</evidence>
<dbReference type="PANTHER" id="PTHR38406:SF1">
    <property type="entry name" value="TRANSCRIPTIONAL REPRESSOR OPI1"/>
    <property type="match status" value="1"/>
</dbReference>
<feature type="region of interest" description="Disordered" evidence="1">
    <location>
        <begin position="410"/>
        <end position="432"/>
    </location>
</feature>
<feature type="region of interest" description="Disordered" evidence="1">
    <location>
        <begin position="179"/>
        <end position="267"/>
    </location>
</feature>
<feature type="compositionally biased region" description="Basic and acidic residues" evidence="1">
    <location>
        <begin position="491"/>
        <end position="500"/>
    </location>
</feature>
<organism evidence="2 3">
    <name type="scientific">Lasallia pustulata</name>
    <dbReference type="NCBI Taxonomy" id="136370"/>
    <lineage>
        <taxon>Eukaryota</taxon>
        <taxon>Fungi</taxon>
        <taxon>Dikarya</taxon>
        <taxon>Ascomycota</taxon>
        <taxon>Pezizomycotina</taxon>
        <taxon>Lecanoromycetes</taxon>
        <taxon>OSLEUM clade</taxon>
        <taxon>Umbilicariomycetidae</taxon>
        <taxon>Umbilicariales</taxon>
        <taxon>Umbilicariaceae</taxon>
        <taxon>Lasallia</taxon>
    </lineage>
</organism>
<comment type="caution">
    <text evidence="2">The sequence shown here is derived from an EMBL/GenBank/DDBJ whole genome shotgun (WGS) entry which is preliminary data.</text>
</comment>
<feature type="compositionally biased region" description="Polar residues" evidence="1">
    <location>
        <begin position="247"/>
        <end position="267"/>
    </location>
</feature>
<dbReference type="Pfam" id="PF08618">
    <property type="entry name" value="Opi1"/>
    <property type="match status" value="1"/>
</dbReference>
<reference evidence="2 3" key="1">
    <citation type="submission" date="2019-09" db="EMBL/GenBank/DDBJ databases">
        <title>The hologenome of the rock-dwelling lichen Lasallia pustulata.</title>
        <authorList>
            <person name="Greshake Tzovaras B."/>
            <person name="Segers F."/>
            <person name="Bicker A."/>
            <person name="Dal Grande F."/>
            <person name="Otte J."/>
            <person name="Hankeln T."/>
            <person name="Schmitt I."/>
            <person name="Ebersberger I."/>
        </authorList>
    </citation>
    <scope>NUCLEOTIDE SEQUENCE [LARGE SCALE GENOMIC DNA]</scope>
    <source>
        <strain evidence="2">A1-1</strain>
    </source>
</reference>
<dbReference type="InterPro" id="IPR013927">
    <property type="entry name" value="TF_Opi1_Ccg-8"/>
</dbReference>
<feature type="compositionally biased region" description="Low complexity" evidence="1">
    <location>
        <begin position="410"/>
        <end position="421"/>
    </location>
</feature>
<evidence type="ECO:0000313" key="3">
    <source>
        <dbReference type="Proteomes" id="UP000324767"/>
    </source>
</evidence>
<dbReference type="AlphaFoldDB" id="A0A5M8PU94"/>
<feature type="compositionally biased region" description="Basic and acidic residues" evidence="1">
    <location>
        <begin position="472"/>
        <end position="484"/>
    </location>
</feature>
<evidence type="ECO:0000313" key="2">
    <source>
        <dbReference type="EMBL" id="KAA6413180.1"/>
    </source>
</evidence>
<protein>
    <recommendedName>
        <fullName evidence="4">Transcription factor Opi1</fullName>
    </recommendedName>
</protein>
<accession>A0A5M8PU94</accession>
<feature type="region of interest" description="Disordered" evidence="1">
    <location>
        <begin position="75"/>
        <end position="105"/>
    </location>
</feature>
<dbReference type="GO" id="GO:0006357">
    <property type="term" value="P:regulation of transcription by RNA polymerase II"/>
    <property type="evidence" value="ECO:0007669"/>
    <property type="project" value="TreeGrafter"/>
</dbReference>